<dbReference type="GO" id="GO:0008173">
    <property type="term" value="F:RNA methyltransferase activity"/>
    <property type="evidence" value="ECO:0007669"/>
    <property type="project" value="InterPro"/>
</dbReference>
<accession>A0A0K1PB09</accession>
<dbReference type="PANTHER" id="PTHR22807">
    <property type="entry name" value="NOP2 YEAST -RELATED NOL1/NOP2/FMU SUN DOMAIN-CONTAINING"/>
    <property type="match status" value="1"/>
</dbReference>
<dbReference type="InterPro" id="IPR029063">
    <property type="entry name" value="SAM-dependent_MTases_sf"/>
</dbReference>
<comment type="similarity">
    <text evidence="5">Belongs to the class I-like SAM-binding methyltransferase superfamily. RsmB/NOP family.</text>
</comment>
<dbReference type="KEGG" id="vin:AKJ08_0993"/>
<dbReference type="Proteomes" id="UP000055590">
    <property type="component" value="Chromosome"/>
</dbReference>
<keyword evidence="4 5" id="KW-0694">RNA-binding</keyword>
<feature type="active site" description="Nucleophile" evidence="5">
    <location>
        <position position="372"/>
    </location>
</feature>
<evidence type="ECO:0000256" key="5">
    <source>
        <dbReference type="PROSITE-ProRule" id="PRU01023"/>
    </source>
</evidence>
<evidence type="ECO:0000259" key="6">
    <source>
        <dbReference type="PROSITE" id="PS51686"/>
    </source>
</evidence>
<feature type="domain" description="SAM-dependent MTase RsmB/NOP-type" evidence="6">
    <location>
        <begin position="156"/>
        <end position="436"/>
    </location>
</feature>
<evidence type="ECO:0000256" key="2">
    <source>
        <dbReference type="ARBA" id="ARBA00022679"/>
    </source>
</evidence>
<dbReference type="InterPro" id="IPR049560">
    <property type="entry name" value="MeTrfase_RsmB-F_NOP2_cat"/>
</dbReference>
<comment type="caution">
    <text evidence="5">Lacks conserved residue(s) required for the propagation of feature annotation.</text>
</comment>
<dbReference type="EMBL" id="CP012332">
    <property type="protein sequence ID" value="AKU90606.1"/>
    <property type="molecule type" value="Genomic_DNA"/>
</dbReference>
<dbReference type="InterPro" id="IPR054728">
    <property type="entry name" value="RsmB-like_ferredoxin"/>
</dbReference>
<dbReference type="Pfam" id="PF22458">
    <property type="entry name" value="RsmF-B_ferredox"/>
    <property type="match status" value="1"/>
</dbReference>
<dbReference type="Pfam" id="PF01189">
    <property type="entry name" value="Methyltr_RsmB-F"/>
    <property type="match status" value="1"/>
</dbReference>
<evidence type="ECO:0000256" key="4">
    <source>
        <dbReference type="ARBA" id="ARBA00022884"/>
    </source>
</evidence>
<dbReference type="GO" id="GO:0003723">
    <property type="term" value="F:RNA binding"/>
    <property type="evidence" value="ECO:0007669"/>
    <property type="project" value="UniProtKB-UniRule"/>
</dbReference>
<keyword evidence="8" id="KW-1185">Reference proteome</keyword>
<dbReference type="InterPro" id="IPR001678">
    <property type="entry name" value="MeTrfase_RsmB-F_NOP2_dom"/>
</dbReference>
<feature type="binding site" evidence="5">
    <location>
        <position position="319"/>
    </location>
    <ligand>
        <name>S-adenosyl-L-methionine</name>
        <dbReference type="ChEBI" id="CHEBI:59789"/>
    </ligand>
</feature>
<proteinExistence type="inferred from homology"/>
<keyword evidence="1 5" id="KW-0489">Methyltransferase</keyword>
<organism evidence="7 8">
    <name type="scientific">Vulgatibacter incomptus</name>
    <dbReference type="NCBI Taxonomy" id="1391653"/>
    <lineage>
        <taxon>Bacteria</taxon>
        <taxon>Pseudomonadati</taxon>
        <taxon>Myxococcota</taxon>
        <taxon>Myxococcia</taxon>
        <taxon>Myxococcales</taxon>
        <taxon>Cystobacterineae</taxon>
        <taxon>Vulgatibacteraceae</taxon>
        <taxon>Vulgatibacter</taxon>
    </lineage>
</organism>
<dbReference type="AlphaFoldDB" id="A0A0K1PB09"/>
<evidence type="ECO:0000256" key="1">
    <source>
        <dbReference type="ARBA" id="ARBA00022603"/>
    </source>
</evidence>
<sequence length="437" mass="47879">MRALVLEAYGAIRDEGRVADRTLDYLLRREKRLYANERRAVAEAVYGLLRAEGRLTYLLEESLGDELRALSSAAKRALFYEALRVQERRIPPARALAEGGLSAALLPGLVACAAPGELLSRLSEDPAKRLAVAESLPPWMAELFLRELDEEGAFALARSMNERAPLTIRMNGLRTDRETLIARLASEGVEAKATSWSPDGLHVDGRQNLFRLRSFEEGLFEIQDEGSQVLARLLDPHPGWLVVDSCAGAGGKTLALAASMKNRGRLVALDTDERRLGMLGPRARRAGVHNWESHVVPADGLPTPLAEKLGDRADAVLIDAPCTGLGVLRRNPDARFRLDEGSVQRFAGIQKELLARYAALAKPGGRIVYATCSIATEENEGVVETVLAEHPELELMPPATTLGEELAERLGARRYLKLLPHVHGTDGFFAALLRRRA</sequence>
<evidence type="ECO:0000313" key="8">
    <source>
        <dbReference type="Proteomes" id="UP000055590"/>
    </source>
</evidence>
<dbReference type="InterPro" id="IPR023267">
    <property type="entry name" value="RCMT"/>
</dbReference>
<dbReference type="PRINTS" id="PR02008">
    <property type="entry name" value="RCMTFAMILY"/>
</dbReference>
<dbReference type="Gene3D" id="3.40.50.150">
    <property type="entry name" value="Vaccinia Virus protein VP39"/>
    <property type="match status" value="1"/>
</dbReference>
<dbReference type="PANTHER" id="PTHR22807:SF53">
    <property type="entry name" value="RIBOSOMAL RNA SMALL SUBUNIT METHYLTRANSFERASE B-RELATED"/>
    <property type="match status" value="1"/>
</dbReference>
<dbReference type="SUPFAM" id="SSF53335">
    <property type="entry name" value="S-adenosyl-L-methionine-dependent methyltransferases"/>
    <property type="match status" value="1"/>
</dbReference>
<dbReference type="STRING" id="1391653.AKJ08_0993"/>
<evidence type="ECO:0000313" key="7">
    <source>
        <dbReference type="EMBL" id="AKU90606.1"/>
    </source>
</evidence>
<dbReference type="RefSeq" id="WP_240475437.1">
    <property type="nucleotide sequence ID" value="NZ_CP012332.1"/>
</dbReference>
<reference evidence="7 8" key="1">
    <citation type="submission" date="2015-08" db="EMBL/GenBank/DDBJ databases">
        <authorList>
            <person name="Babu N.S."/>
            <person name="Beckwith C.J."/>
            <person name="Beseler K.G."/>
            <person name="Brison A."/>
            <person name="Carone J.V."/>
            <person name="Caskin T.P."/>
            <person name="Diamond M."/>
            <person name="Durham M.E."/>
            <person name="Foxe J.M."/>
            <person name="Go M."/>
            <person name="Henderson B.A."/>
            <person name="Jones I.B."/>
            <person name="McGettigan J.A."/>
            <person name="Micheletti S.J."/>
            <person name="Nasrallah M.E."/>
            <person name="Ortiz D."/>
            <person name="Piller C.R."/>
            <person name="Privatt S.R."/>
            <person name="Schneider S.L."/>
            <person name="Sharp S."/>
            <person name="Smith T.C."/>
            <person name="Stanton J.D."/>
            <person name="Ullery H.E."/>
            <person name="Wilson R.J."/>
            <person name="Serrano M.G."/>
            <person name="Buck G."/>
            <person name="Lee V."/>
            <person name="Wang Y."/>
            <person name="Carvalho R."/>
            <person name="Voegtly L."/>
            <person name="Shi R."/>
            <person name="Duckworth R."/>
            <person name="Johnson A."/>
            <person name="Loviza R."/>
            <person name="Walstead R."/>
            <person name="Shah Z."/>
            <person name="Kiflezghi M."/>
            <person name="Wade K."/>
            <person name="Ball S.L."/>
            <person name="Bradley K.W."/>
            <person name="Asai D.J."/>
            <person name="Bowman C.A."/>
            <person name="Russell D.A."/>
            <person name="Pope W.H."/>
            <person name="Jacobs-Sera D."/>
            <person name="Hendrix R.W."/>
            <person name="Hatfull G.F."/>
        </authorList>
    </citation>
    <scope>NUCLEOTIDE SEQUENCE [LARGE SCALE GENOMIC DNA]</scope>
    <source>
        <strain evidence="7 8">DSM 27710</strain>
    </source>
</reference>
<name>A0A0K1PB09_9BACT</name>
<feature type="binding site" evidence="5">
    <location>
        <position position="299"/>
    </location>
    <ligand>
        <name>S-adenosyl-L-methionine</name>
        <dbReference type="ChEBI" id="CHEBI:59789"/>
    </ligand>
</feature>
<dbReference type="Gene3D" id="3.30.70.1170">
    <property type="entry name" value="Sun protein, domain 3"/>
    <property type="match status" value="1"/>
</dbReference>
<feature type="binding site" evidence="5">
    <location>
        <position position="270"/>
    </location>
    <ligand>
        <name>S-adenosyl-L-methionine</name>
        <dbReference type="ChEBI" id="CHEBI:59789"/>
    </ligand>
</feature>
<gene>
    <name evidence="7" type="ORF">AKJ08_0993</name>
</gene>
<keyword evidence="3 5" id="KW-0949">S-adenosyl-L-methionine</keyword>
<keyword evidence="2 5" id="KW-0808">Transferase</keyword>
<dbReference type="GO" id="GO:0001510">
    <property type="term" value="P:RNA methylation"/>
    <property type="evidence" value="ECO:0007669"/>
    <property type="project" value="InterPro"/>
</dbReference>
<evidence type="ECO:0000256" key="3">
    <source>
        <dbReference type="ARBA" id="ARBA00022691"/>
    </source>
</evidence>
<dbReference type="PROSITE" id="PS51686">
    <property type="entry name" value="SAM_MT_RSMB_NOP"/>
    <property type="match status" value="1"/>
</dbReference>
<protein>
    <submittedName>
        <fullName evidence="7">Sun protein</fullName>
    </submittedName>
</protein>